<dbReference type="PANTHER" id="PTHR47966:SF65">
    <property type="entry name" value="ASPARTIC-TYPE ENDOPEPTIDASE"/>
    <property type="match status" value="1"/>
</dbReference>
<gene>
    <name evidence="12" type="ORF">DASC09_029370</name>
</gene>
<dbReference type="RefSeq" id="XP_064852612.1">
    <property type="nucleotide sequence ID" value="XM_064996540.1"/>
</dbReference>
<keyword evidence="4 8" id="KW-0064">Aspartyl protease</keyword>
<dbReference type="InterPro" id="IPR021109">
    <property type="entry name" value="Peptidase_aspartic_dom_sf"/>
</dbReference>
<evidence type="ECO:0000256" key="7">
    <source>
        <dbReference type="PIRSR" id="PIRSR601461-2"/>
    </source>
</evidence>
<keyword evidence="3 10" id="KW-0732">Signal</keyword>
<dbReference type="PRINTS" id="PR00792">
    <property type="entry name" value="PEPSIN"/>
</dbReference>
<dbReference type="InterPro" id="IPR001461">
    <property type="entry name" value="Aspartic_peptidase_A1"/>
</dbReference>
<dbReference type="GeneID" id="90073591"/>
<dbReference type="EMBL" id="BTFZ01000010">
    <property type="protein sequence ID" value="GMM35612.1"/>
    <property type="molecule type" value="Genomic_DNA"/>
</dbReference>
<feature type="domain" description="Peptidase A1" evidence="11">
    <location>
        <begin position="98"/>
        <end position="499"/>
    </location>
</feature>
<feature type="compositionally biased region" description="Low complexity" evidence="9">
    <location>
        <begin position="532"/>
        <end position="541"/>
    </location>
</feature>
<dbReference type="InterPro" id="IPR001969">
    <property type="entry name" value="Aspartic_peptidase_AS"/>
</dbReference>
<evidence type="ECO:0000256" key="6">
    <source>
        <dbReference type="PIRSR" id="PIRSR601461-1"/>
    </source>
</evidence>
<keyword evidence="2 8" id="KW-0645">Protease</keyword>
<dbReference type="PROSITE" id="PS00141">
    <property type="entry name" value="ASP_PROTEASE"/>
    <property type="match status" value="1"/>
</dbReference>
<dbReference type="GO" id="GO:0004190">
    <property type="term" value="F:aspartic-type endopeptidase activity"/>
    <property type="evidence" value="ECO:0007669"/>
    <property type="project" value="UniProtKB-KW"/>
</dbReference>
<dbReference type="Proteomes" id="UP001360560">
    <property type="component" value="Unassembled WGS sequence"/>
</dbReference>
<feature type="active site" evidence="6">
    <location>
        <position position="379"/>
    </location>
</feature>
<evidence type="ECO:0000313" key="12">
    <source>
        <dbReference type="EMBL" id="GMM35612.1"/>
    </source>
</evidence>
<dbReference type="Gene3D" id="2.40.70.10">
    <property type="entry name" value="Acid Proteases"/>
    <property type="match status" value="2"/>
</dbReference>
<keyword evidence="13" id="KW-1185">Reference proteome</keyword>
<comment type="caution">
    <text evidence="12">The sequence shown here is derived from an EMBL/GenBank/DDBJ whole genome shotgun (WGS) entry which is preliminary data.</text>
</comment>
<dbReference type="SUPFAM" id="SSF50630">
    <property type="entry name" value="Acid proteases"/>
    <property type="match status" value="1"/>
</dbReference>
<dbReference type="AlphaFoldDB" id="A0AAV5QLX1"/>
<evidence type="ECO:0000256" key="9">
    <source>
        <dbReference type="SAM" id="MobiDB-lite"/>
    </source>
</evidence>
<dbReference type="InterPro" id="IPR033121">
    <property type="entry name" value="PEPTIDASE_A1"/>
</dbReference>
<feature type="disulfide bond" evidence="7">
    <location>
        <begin position="415"/>
        <end position="463"/>
    </location>
</feature>
<evidence type="ECO:0000259" key="11">
    <source>
        <dbReference type="PROSITE" id="PS51767"/>
    </source>
</evidence>
<evidence type="ECO:0000256" key="8">
    <source>
        <dbReference type="RuleBase" id="RU000454"/>
    </source>
</evidence>
<sequence>MKLLGLFALFALTCESSAFQKRLATPKPNNSGYFKIDFEVAERDLYDPTKVVKRSDMDDRSINYEALAKRSRHVLDKRSGNSSEDVVMTLQNNRSIAYFANISLGTPPQNFTVQVDTGSSDFWVFAKSNPYCNFGTSSSKRNLEERDEEGENASATTAIDNTSGTATISSNDDFESINRTTYITPSYFPPQSTYEINTAAVSATVDCDNTGYFKPDDSSSFHDTNNNFFVGYASKNFAQGNISQDTLIFGDFVFENYTFGLAEASNSSVLIFGIGLQGLDSLGMHDNLPLRLVDSGHINRAVYSQYLNDYNATTGSILFGAVDSSKYTGNLTTFPLLIIDDYVHPSTFHITCDSIDLTYASNNSVASNVSSAKHPILFDSGTSLLILPQTVFDWFGVAFEQISFIEELDGYLARCDVLEEYNFDITLQGVTYSIPLSFFGAPMTQVADLMTGENSKYKNADYCYLLIDVSTDNTMTAGDSLSRWFYVVYDLTNYELSLAQAVFNSTEEDIQVISALGKIPGAAHVASSITYGGDSDSPTSSDGEEPSFTGVTPTGLKKLNSGDKLTISWPLLAGATVGWYLFL</sequence>
<evidence type="ECO:0000313" key="13">
    <source>
        <dbReference type="Proteomes" id="UP001360560"/>
    </source>
</evidence>
<feature type="signal peptide" evidence="10">
    <location>
        <begin position="1"/>
        <end position="18"/>
    </location>
</feature>
<feature type="region of interest" description="Disordered" evidence="9">
    <location>
        <begin position="531"/>
        <end position="553"/>
    </location>
</feature>
<dbReference type="Pfam" id="PF00026">
    <property type="entry name" value="Asp"/>
    <property type="match status" value="1"/>
</dbReference>
<dbReference type="CDD" id="cd05474">
    <property type="entry name" value="SAP_like"/>
    <property type="match status" value="1"/>
</dbReference>
<organism evidence="12 13">
    <name type="scientific">Saccharomycopsis crataegensis</name>
    <dbReference type="NCBI Taxonomy" id="43959"/>
    <lineage>
        <taxon>Eukaryota</taxon>
        <taxon>Fungi</taxon>
        <taxon>Dikarya</taxon>
        <taxon>Ascomycota</taxon>
        <taxon>Saccharomycotina</taxon>
        <taxon>Saccharomycetes</taxon>
        <taxon>Saccharomycopsidaceae</taxon>
        <taxon>Saccharomycopsis</taxon>
    </lineage>
</organism>
<evidence type="ECO:0000256" key="5">
    <source>
        <dbReference type="ARBA" id="ARBA00022801"/>
    </source>
</evidence>
<accession>A0AAV5QLX1</accession>
<name>A0AAV5QLX1_9ASCO</name>
<evidence type="ECO:0000256" key="2">
    <source>
        <dbReference type="ARBA" id="ARBA00022670"/>
    </source>
</evidence>
<keyword evidence="5 8" id="KW-0378">Hydrolase</keyword>
<reference evidence="12 13" key="1">
    <citation type="journal article" date="2023" name="Elife">
        <title>Identification of key yeast species and microbe-microbe interactions impacting larval growth of Drosophila in the wild.</title>
        <authorList>
            <person name="Mure A."/>
            <person name="Sugiura Y."/>
            <person name="Maeda R."/>
            <person name="Honda K."/>
            <person name="Sakurai N."/>
            <person name="Takahashi Y."/>
            <person name="Watada M."/>
            <person name="Katoh T."/>
            <person name="Gotoh A."/>
            <person name="Gotoh Y."/>
            <person name="Taniguchi I."/>
            <person name="Nakamura K."/>
            <person name="Hayashi T."/>
            <person name="Katayama T."/>
            <person name="Uemura T."/>
            <person name="Hattori Y."/>
        </authorList>
    </citation>
    <scope>NUCLEOTIDE SEQUENCE [LARGE SCALE GENOMIC DNA]</scope>
    <source>
        <strain evidence="12 13">SC-9</strain>
    </source>
</reference>
<evidence type="ECO:0000256" key="1">
    <source>
        <dbReference type="ARBA" id="ARBA00007447"/>
    </source>
</evidence>
<proteinExistence type="inferred from homology"/>
<dbReference type="GO" id="GO:0071944">
    <property type="term" value="C:cell periphery"/>
    <property type="evidence" value="ECO:0007669"/>
    <property type="project" value="UniProtKB-ARBA"/>
</dbReference>
<evidence type="ECO:0000256" key="10">
    <source>
        <dbReference type="SAM" id="SignalP"/>
    </source>
</evidence>
<feature type="active site" evidence="6">
    <location>
        <position position="116"/>
    </location>
</feature>
<feature type="chain" id="PRO_5043741880" description="Peptidase A1 domain-containing protein" evidence="10">
    <location>
        <begin position="19"/>
        <end position="583"/>
    </location>
</feature>
<feature type="region of interest" description="Disordered" evidence="9">
    <location>
        <begin position="137"/>
        <end position="156"/>
    </location>
</feature>
<evidence type="ECO:0000256" key="3">
    <source>
        <dbReference type="ARBA" id="ARBA00022729"/>
    </source>
</evidence>
<dbReference type="GO" id="GO:0006508">
    <property type="term" value="P:proteolysis"/>
    <property type="evidence" value="ECO:0007669"/>
    <property type="project" value="UniProtKB-KW"/>
</dbReference>
<dbReference type="PANTHER" id="PTHR47966">
    <property type="entry name" value="BETA-SITE APP-CLEAVING ENZYME, ISOFORM A-RELATED"/>
    <property type="match status" value="1"/>
</dbReference>
<keyword evidence="7" id="KW-1015">Disulfide bond</keyword>
<dbReference type="InterPro" id="IPR033876">
    <property type="entry name" value="SAP-like"/>
</dbReference>
<comment type="similarity">
    <text evidence="1 8">Belongs to the peptidase A1 family.</text>
</comment>
<dbReference type="PROSITE" id="PS51767">
    <property type="entry name" value="PEPTIDASE_A1"/>
    <property type="match status" value="1"/>
</dbReference>
<protein>
    <recommendedName>
        <fullName evidence="11">Peptidase A1 domain-containing protein</fullName>
    </recommendedName>
</protein>
<evidence type="ECO:0000256" key="4">
    <source>
        <dbReference type="ARBA" id="ARBA00022750"/>
    </source>
</evidence>